<reference evidence="9 10" key="1">
    <citation type="journal article" date="2024" name="Nat. Commun.">
        <title>Phylogenomics reveals the evolutionary origins of lichenization in chlorophyte algae.</title>
        <authorList>
            <person name="Puginier C."/>
            <person name="Libourel C."/>
            <person name="Otte J."/>
            <person name="Skaloud P."/>
            <person name="Haon M."/>
            <person name="Grisel S."/>
            <person name="Petersen M."/>
            <person name="Berrin J.G."/>
            <person name="Delaux P.M."/>
            <person name="Dal Grande F."/>
            <person name="Keller J."/>
        </authorList>
    </citation>
    <scope>NUCLEOTIDE SEQUENCE [LARGE SCALE GENOMIC DNA]</scope>
    <source>
        <strain evidence="9 10">SAG 216-7</strain>
    </source>
</reference>
<evidence type="ECO:0000256" key="4">
    <source>
        <dbReference type="ARBA" id="ARBA00022692"/>
    </source>
</evidence>
<evidence type="ECO:0000256" key="3">
    <source>
        <dbReference type="ARBA" id="ARBA00022475"/>
    </source>
</evidence>
<dbReference type="Pfam" id="PF02417">
    <property type="entry name" value="Chromate_transp"/>
    <property type="match status" value="2"/>
</dbReference>
<name>A0ABR2YBI9_9CHLO</name>
<evidence type="ECO:0000313" key="9">
    <source>
        <dbReference type="EMBL" id="KAK9901633.1"/>
    </source>
</evidence>
<feature type="transmembrane region" description="Helical" evidence="8">
    <location>
        <begin position="71"/>
        <end position="93"/>
    </location>
</feature>
<sequence length="474" mass="50617">MSKQGGANGDIEAPVEPDTKTTPEDFGSSIEPEPKTDNVEADHVAEVQAGALDVEGAAAASVPHKVTYKDLFLRFVWMGWVAFGGPTAHIALFQKVFVERLKWLSSTVYLELLGLSQCLPGPTSTQVSFAIGVVHKGVTGGLMTGVLFQYPGFVIASLVGAGAANFLKHPAPWLEGIVAGLAAVGIALVASAAKGLTYGTCKNRTTMIINALAAIISYYYPATWIFPALILAGGLITLITLRKVVSKASEADRIEKLGVSRWVGLVLIAAWLIVLVLTIVFRRRTSYESRKELHWWEAFYRTGSIIFGGGQVVLPLLQNEVVATGWVSQADFLTGLALVQAMPGPLFNFAAYLGAVIAYNAGVSVVAGIFICWVALFAPGILLIYGFMPWWGGFRHFQIYRRMLPGLNSAAVGLIVASVFSLTFQIYHASPFPMTTICIGIIGFALVDFVGCPAPLAVLVGGVCGVIGWAAHMH</sequence>
<comment type="subcellular location">
    <subcellularLocation>
        <location evidence="1">Cell membrane</location>
        <topology evidence="1">Multi-pass membrane protein</topology>
    </subcellularLocation>
</comment>
<feature type="transmembrane region" description="Helical" evidence="8">
    <location>
        <begin position="218"/>
        <end position="241"/>
    </location>
</feature>
<keyword evidence="3" id="KW-1003">Cell membrane</keyword>
<dbReference type="Proteomes" id="UP001491310">
    <property type="component" value="Unassembled WGS sequence"/>
</dbReference>
<keyword evidence="4 8" id="KW-0812">Transmembrane</keyword>
<dbReference type="NCBIfam" id="TIGR00937">
    <property type="entry name" value="2A51"/>
    <property type="match status" value="1"/>
</dbReference>
<feature type="region of interest" description="Disordered" evidence="7">
    <location>
        <begin position="1"/>
        <end position="36"/>
    </location>
</feature>
<protein>
    <recommendedName>
        <fullName evidence="11">Chromate transporter</fullName>
    </recommendedName>
</protein>
<comment type="similarity">
    <text evidence="2">Belongs to the chromate ion transporter (CHR) (TC 2.A.51) family.</text>
</comment>
<keyword evidence="5 8" id="KW-1133">Transmembrane helix</keyword>
<keyword evidence="10" id="KW-1185">Reference proteome</keyword>
<feature type="transmembrane region" description="Helical" evidence="8">
    <location>
        <begin position="261"/>
        <end position="281"/>
    </location>
</feature>
<dbReference type="InterPro" id="IPR014047">
    <property type="entry name" value="Chr_Tranpt_l_chain"/>
</dbReference>
<organism evidence="9 10">
    <name type="scientific">Coccomyxa subellipsoidea</name>
    <dbReference type="NCBI Taxonomy" id="248742"/>
    <lineage>
        <taxon>Eukaryota</taxon>
        <taxon>Viridiplantae</taxon>
        <taxon>Chlorophyta</taxon>
        <taxon>core chlorophytes</taxon>
        <taxon>Trebouxiophyceae</taxon>
        <taxon>Trebouxiophyceae incertae sedis</taxon>
        <taxon>Coccomyxaceae</taxon>
        <taxon>Coccomyxa</taxon>
    </lineage>
</organism>
<dbReference type="InterPro" id="IPR003370">
    <property type="entry name" value="Chromate_transpt"/>
</dbReference>
<evidence type="ECO:0000313" key="10">
    <source>
        <dbReference type="Proteomes" id="UP001491310"/>
    </source>
</evidence>
<comment type="caution">
    <text evidence="9">The sequence shown here is derived from an EMBL/GenBank/DDBJ whole genome shotgun (WGS) entry which is preliminary data.</text>
</comment>
<evidence type="ECO:0000256" key="1">
    <source>
        <dbReference type="ARBA" id="ARBA00004651"/>
    </source>
</evidence>
<feature type="transmembrane region" description="Helical" evidence="8">
    <location>
        <begin position="407"/>
        <end position="427"/>
    </location>
</feature>
<dbReference type="PIRSF" id="PIRSF004810">
    <property type="entry name" value="ChrA"/>
    <property type="match status" value="1"/>
</dbReference>
<evidence type="ECO:0000256" key="2">
    <source>
        <dbReference type="ARBA" id="ARBA00005262"/>
    </source>
</evidence>
<evidence type="ECO:0000256" key="8">
    <source>
        <dbReference type="SAM" id="Phobius"/>
    </source>
</evidence>
<keyword evidence="6 8" id="KW-0472">Membrane</keyword>
<feature type="transmembrane region" description="Helical" evidence="8">
    <location>
        <begin position="173"/>
        <end position="197"/>
    </location>
</feature>
<evidence type="ECO:0000256" key="7">
    <source>
        <dbReference type="SAM" id="MobiDB-lite"/>
    </source>
</evidence>
<evidence type="ECO:0008006" key="11">
    <source>
        <dbReference type="Google" id="ProtNLM"/>
    </source>
</evidence>
<evidence type="ECO:0000256" key="5">
    <source>
        <dbReference type="ARBA" id="ARBA00022989"/>
    </source>
</evidence>
<accession>A0ABR2YBI9</accession>
<proteinExistence type="inferred from homology"/>
<dbReference type="EMBL" id="JALJOT010000017">
    <property type="protein sequence ID" value="KAK9901633.1"/>
    <property type="molecule type" value="Genomic_DNA"/>
</dbReference>
<gene>
    <name evidence="9" type="ORF">WJX75_005838</name>
</gene>
<dbReference type="PANTHER" id="PTHR33567">
    <property type="entry name" value="CHROMATE ION TRANSPORTER (EUROFUNG)"/>
    <property type="match status" value="1"/>
</dbReference>
<dbReference type="PANTHER" id="PTHR33567:SF3">
    <property type="entry name" value="CHROMATE ION TRANSPORTER (EUROFUNG)"/>
    <property type="match status" value="1"/>
</dbReference>
<feature type="transmembrane region" description="Helical" evidence="8">
    <location>
        <begin position="146"/>
        <end position="167"/>
    </location>
</feature>
<feature type="transmembrane region" description="Helical" evidence="8">
    <location>
        <begin position="365"/>
        <end position="387"/>
    </location>
</feature>
<feature type="transmembrane region" description="Helical" evidence="8">
    <location>
        <begin position="439"/>
        <end position="471"/>
    </location>
</feature>
<evidence type="ECO:0000256" key="6">
    <source>
        <dbReference type="ARBA" id="ARBA00023136"/>
    </source>
</evidence>